<protein>
    <submittedName>
        <fullName evidence="2">Amphi-Trp domain-containing protein</fullName>
    </submittedName>
</protein>
<evidence type="ECO:0000259" key="1">
    <source>
        <dbReference type="Pfam" id="PF20068"/>
    </source>
</evidence>
<organism evidence="2 3">
    <name type="scientific">Savagea faecisuis</name>
    <dbReference type="NCBI Taxonomy" id="1274803"/>
    <lineage>
        <taxon>Bacteria</taxon>
        <taxon>Bacillati</taxon>
        <taxon>Bacillota</taxon>
        <taxon>Bacilli</taxon>
        <taxon>Bacillales</taxon>
        <taxon>Caryophanaceae</taxon>
        <taxon>Savagea</taxon>
    </lineage>
</organism>
<evidence type="ECO:0000313" key="2">
    <source>
        <dbReference type="EMBL" id="MFD0943083.1"/>
    </source>
</evidence>
<evidence type="ECO:0000313" key="3">
    <source>
        <dbReference type="Proteomes" id="UP001596976"/>
    </source>
</evidence>
<accession>A0ABW3GXS6</accession>
<dbReference type="RefSeq" id="WP_381010379.1">
    <property type="nucleotide sequence ID" value="NZ_JBHTJF010000022.1"/>
</dbReference>
<name>A0ABW3GXS6_9BACL</name>
<reference evidence="3" key="1">
    <citation type="journal article" date="2019" name="Int. J. Syst. Evol. Microbiol.">
        <title>The Global Catalogue of Microorganisms (GCM) 10K type strain sequencing project: providing services to taxonomists for standard genome sequencing and annotation.</title>
        <authorList>
            <consortium name="The Broad Institute Genomics Platform"/>
            <consortium name="The Broad Institute Genome Sequencing Center for Infectious Disease"/>
            <person name="Wu L."/>
            <person name="Ma J."/>
        </authorList>
    </citation>
    <scope>NUCLEOTIDE SEQUENCE [LARGE SCALE GENOMIC DNA]</scope>
    <source>
        <strain evidence="3">CCUG 63563</strain>
    </source>
</reference>
<dbReference type="Proteomes" id="UP001596976">
    <property type="component" value="Unassembled WGS sequence"/>
</dbReference>
<comment type="caution">
    <text evidence="2">The sequence shown here is derived from an EMBL/GenBank/DDBJ whole genome shotgun (WGS) entry which is preliminary data.</text>
</comment>
<dbReference type="EMBL" id="JBHTJF010000022">
    <property type="protein sequence ID" value="MFD0943083.1"/>
    <property type="molecule type" value="Genomic_DNA"/>
</dbReference>
<gene>
    <name evidence="2" type="ORF">ACFQ0V_04785</name>
</gene>
<dbReference type="Pfam" id="PF20068">
    <property type="entry name" value="Amphi-Trp"/>
    <property type="match status" value="1"/>
</dbReference>
<proteinExistence type="predicted"/>
<keyword evidence="3" id="KW-1185">Reference proteome</keyword>
<sequence length="90" mass="10665">MARKRVPKEVLLDFERKMSLTEAATFLETIATKLKEEGQMNLVLGEQQVELTPTERVEFEIKVERRGTKYEFEIELEWDESRPAQHLKIE</sequence>
<dbReference type="InterPro" id="IPR027598">
    <property type="entry name" value="Amphi-Trp_dom"/>
</dbReference>
<feature type="domain" description="Amphi-Trp" evidence="1">
    <location>
        <begin position="7"/>
        <end position="86"/>
    </location>
</feature>
<dbReference type="NCBIfam" id="TIGR04354">
    <property type="entry name" value="amphi-Trp"/>
    <property type="match status" value="1"/>
</dbReference>